<dbReference type="Pfam" id="PF08874">
    <property type="entry name" value="DUF1835"/>
    <property type="match status" value="1"/>
</dbReference>
<evidence type="ECO:0000313" key="4">
    <source>
        <dbReference type="Proteomes" id="UP000187550"/>
    </source>
</evidence>
<dbReference type="InterPro" id="IPR022123">
    <property type="entry name" value="DUF3658"/>
</dbReference>
<sequence length="266" mass="30485">MIHICFGASVTGALRHAFRKSGDGVIGFPVDFSIGPVADIDQDPGIHRHFQWQRETLRSVFGEPVDDESRYREALRQLRDIPSGSPVTIWTCNNASEQFGLRLALLLLKDRQLQIWTVNTAEAMDAFNEGLEYRIEILHSGECSPEQLVKFYGTHRISLPAETASRRQREGEQLLRNQSLVRSWTDGRVSDEPVSRDDRRILGHAKKLRPRGFLPAARLIGEVIGHADRPMPDLWIEYRIRTLIEDGLLEYRGDLHSMRMYEVRAK</sequence>
<proteinExistence type="predicted"/>
<organism evidence="3 4">
    <name type="scientific">Edaphobacillus lindanitolerans</name>
    <dbReference type="NCBI Taxonomy" id="550447"/>
    <lineage>
        <taxon>Bacteria</taxon>
        <taxon>Bacillati</taxon>
        <taxon>Bacillota</taxon>
        <taxon>Bacilli</taxon>
        <taxon>Bacillales</taxon>
        <taxon>Bacillaceae</taxon>
        <taxon>Edaphobacillus</taxon>
    </lineage>
</organism>
<gene>
    <name evidence="3" type="ORF">SAMN05428946_2297</name>
</gene>
<dbReference type="InterPro" id="IPR014973">
    <property type="entry name" value="DUF1835"/>
</dbReference>
<feature type="domain" description="DUF3658" evidence="2">
    <location>
        <begin position="165"/>
        <end position="262"/>
    </location>
</feature>
<protein>
    <recommendedName>
        <fullName evidence="5">DUF1835 domain-containing protein</fullName>
    </recommendedName>
</protein>
<dbReference type="AlphaFoldDB" id="A0A1U7PS98"/>
<evidence type="ECO:0000259" key="2">
    <source>
        <dbReference type="Pfam" id="PF12395"/>
    </source>
</evidence>
<accession>A0A1U7PS98</accession>
<keyword evidence="4" id="KW-1185">Reference proteome</keyword>
<evidence type="ECO:0000259" key="1">
    <source>
        <dbReference type="Pfam" id="PF08874"/>
    </source>
</evidence>
<name>A0A1U7PS98_9BACI</name>
<evidence type="ECO:0000313" key="3">
    <source>
        <dbReference type="EMBL" id="SIT88588.1"/>
    </source>
</evidence>
<dbReference type="Proteomes" id="UP000187550">
    <property type="component" value="Unassembled WGS sequence"/>
</dbReference>
<dbReference type="OrthoDB" id="343110at2"/>
<reference evidence="4" key="1">
    <citation type="submission" date="2017-01" db="EMBL/GenBank/DDBJ databases">
        <authorList>
            <person name="Varghese N."/>
            <person name="Submissions S."/>
        </authorList>
    </citation>
    <scope>NUCLEOTIDE SEQUENCE [LARGE SCALE GENOMIC DNA]</scope>
    <source>
        <strain evidence="4">MNA4</strain>
    </source>
</reference>
<evidence type="ECO:0008006" key="5">
    <source>
        <dbReference type="Google" id="ProtNLM"/>
    </source>
</evidence>
<dbReference type="RefSeq" id="WP_076759016.1">
    <property type="nucleotide sequence ID" value="NZ_FTPL01000003.1"/>
</dbReference>
<dbReference type="STRING" id="550447.SAMN05428946_2297"/>
<dbReference type="EMBL" id="FTPL01000003">
    <property type="protein sequence ID" value="SIT88588.1"/>
    <property type="molecule type" value="Genomic_DNA"/>
</dbReference>
<dbReference type="Pfam" id="PF12395">
    <property type="entry name" value="DUF3658"/>
    <property type="match status" value="1"/>
</dbReference>
<feature type="domain" description="DUF1835" evidence="1">
    <location>
        <begin position="2"/>
        <end position="120"/>
    </location>
</feature>